<reference evidence="9 10" key="1">
    <citation type="submission" date="2018-04" db="EMBL/GenBank/DDBJ databases">
        <authorList>
            <person name="Zhang X."/>
            <person name="Yuan J."/>
            <person name="Li F."/>
            <person name="Xiang J."/>
        </authorList>
    </citation>
    <scope>NUCLEOTIDE SEQUENCE [LARGE SCALE GENOMIC DNA]</scope>
    <source>
        <tissue evidence="9">Muscle</tissue>
    </source>
</reference>
<dbReference type="EMBL" id="QCYY01004682">
    <property type="protein sequence ID" value="ROT60591.1"/>
    <property type="molecule type" value="Genomic_DNA"/>
</dbReference>
<organism evidence="9 10">
    <name type="scientific">Penaeus vannamei</name>
    <name type="common">Whiteleg shrimp</name>
    <name type="synonym">Litopenaeus vannamei</name>
    <dbReference type="NCBI Taxonomy" id="6689"/>
    <lineage>
        <taxon>Eukaryota</taxon>
        <taxon>Metazoa</taxon>
        <taxon>Ecdysozoa</taxon>
        <taxon>Arthropoda</taxon>
        <taxon>Crustacea</taxon>
        <taxon>Multicrustacea</taxon>
        <taxon>Malacostraca</taxon>
        <taxon>Eumalacostraca</taxon>
        <taxon>Eucarida</taxon>
        <taxon>Decapoda</taxon>
        <taxon>Dendrobranchiata</taxon>
        <taxon>Penaeoidea</taxon>
        <taxon>Penaeidae</taxon>
        <taxon>Penaeus</taxon>
    </lineage>
</organism>
<dbReference type="SUPFAM" id="SSF81778">
    <property type="entry name" value="Crustacean CHH/MIH/GIH neurohormone"/>
    <property type="match status" value="1"/>
</dbReference>
<dbReference type="GO" id="GO:0005184">
    <property type="term" value="F:neuropeptide hormone activity"/>
    <property type="evidence" value="ECO:0007669"/>
    <property type="project" value="InterPro"/>
</dbReference>
<dbReference type="InterPro" id="IPR018251">
    <property type="entry name" value="Crust_neurhormone_CS"/>
</dbReference>
<feature type="disulfide bond" evidence="7">
    <location>
        <begin position="281"/>
        <end position="317"/>
    </location>
</feature>
<feature type="compositionally biased region" description="Pro residues" evidence="8">
    <location>
        <begin position="105"/>
        <end position="125"/>
    </location>
</feature>
<reference evidence="9 10" key="2">
    <citation type="submission" date="2019-01" db="EMBL/GenBank/DDBJ databases">
        <title>The decoding of complex shrimp genome reveals the adaptation for benthos swimmer, frequently molting mechanism and breeding impact on genome.</title>
        <authorList>
            <person name="Sun Y."/>
            <person name="Gao Y."/>
            <person name="Yu Y."/>
        </authorList>
    </citation>
    <scope>NUCLEOTIDE SEQUENCE [LARGE SCALE GENOMIC DNA]</scope>
    <source>
        <tissue evidence="9">Muscle</tissue>
    </source>
</reference>
<keyword evidence="3" id="KW-0964">Secreted</keyword>
<feature type="disulfide bond" evidence="7">
    <location>
        <begin position="300"/>
        <end position="326"/>
    </location>
</feature>
<protein>
    <submittedName>
        <fullName evidence="9">Crustacean hyperglycemic hormone 3</fullName>
    </submittedName>
</protein>
<dbReference type="GO" id="GO:0007623">
    <property type="term" value="P:circadian rhythm"/>
    <property type="evidence" value="ECO:0007669"/>
    <property type="project" value="TreeGrafter"/>
</dbReference>
<dbReference type="PROSITE" id="PS01250">
    <property type="entry name" value="CHH_MIH_GIH"/>
    <property type="match status" value="1"/>
</dbReference>
<evidence type="ECO:0000256" key="4">
    <source>
        <dbReference type="ARBA" id="ARBA00022702"/>
    </source>
</evidence>
<evidence type="ECO:0000313" key="10">
    <source>
        <dbReference type="Proteomes" id="UP000283509"/>
    </source>
</evidence>
<proteinExistence type="inferred from homology"/>
<sequence>MILQTTKPEADSLGIYLVCCRQHRADIRTPAGPHITKHAHHPKTSLHQAEFLAKRIHHHSHAAGNNNIPLTGRSMTLLAAHHFKSPRQPCSSPASPRLAPDPKYRPPPPPARTLPPPEDALPLAPPAHSVTLPEDGIPSAPPAHCSSEAREHALSASRFRDQRLRTQGVSPKPLISPTCRTLTTAYIRRRPLGSVAEQTKSLEVAGSLLPIRVDAEEMIGVRLVRSAVLVSLLLVFPASVLASWDGNEIPPSLPSSSESSPATSLAGAQTANKRSISFDSCTGVYDRELLVRLDRVCEDCYNLYRDTDVAVECRSNCFHNEVFLYCVDYMYRPRQRNQYRAALQRLGK</sequence>
<comment type="subcellular location">
    <subcellularLocation>
        <location evidence="1">Secreted</location>
    </subcellularLocation>
</comment>
<dbReference type="PANTHER" id="PTHR35981">
    <property type="entry name" value="ION TRANSPORT PEPTIDE, ISOFORM C"/>
    <property type="match status" value="1"/>
</dbReference>
<evidence type="ECO:0000256" key="5">
    <source>
        <dbReference type="ARBA" id="ARBA00023157"/>
    </source>
</evidence>
<comment type="similarity">
    <text evidence="2">Belongs to the arthropod CHH/MIH/GIH/VIH hormone family.</text>
</comment>
<gene>
    <name evidence="9" type="ORF">C7M84_011795</name>
</gene>
<dbReference type="PRINTS" id="PR00550">
    <property type="entry name" value="HYPRGLYCEMIC"/>
</dbReference>
<evidence type="ECO:0000256" key="8">
    <source>
        <dbReference type="SAM" id="MobiDB-lite"/>
    </source>
</evidence>
<feature type="region of interest" description="Disordered" evidence="8">
    <location>
        <begin position="83"/>
        <end position="154"/>
    </location>
</feature>
<keyword evidence="10" id="KW-1185">Reference proteome</keyword>
<dbReference type="Pfam" id="PF01147">
    <property type="entry name" value="Crust_neurohorm"/>
    <property type="match status" value="1"/>
</dbReference>
<dbReference type="Gene3D" id="1.10.2010.10">
    <property type="entry name" value="Crustacean CHH/MIH/GIH neurohormone"/>
    <property type="match status" value="1"/>
</dbReference>
<dbReference type="Proteomes" id="UP000283509">
    <property type="component" value="Unassembled WGS sequence"/>
</dbReference>
<accession>A0A3R7MFJ1</accession>
<evidence type="ECO:0000313" key="9">
    <source>
        <dbReference type="EMBL" id="ROT60591.1"/>
    </source>
</evidence>
<dbReference type="InterPro" id="IPR031098">
    <property type="entry name" value="Crust_neurohorm"/>
</dbReference>
<dbReference type="InterPro" id="IPR035957">
    <property type="entry name" value="Crust_neurohorm_sf"/>
</dbReference>
<evidence type="ECO:0000256" key="7">
    <source>
        <dbReference type="PIRSR" id="PIRSR631098-51"/>
    </source>
</evidence>
<evidence type="ECO:0000256" key="3">
    <source>
        <dbReference type="ARBA" id="ARBA00022525"/>
    </source>
</evidence>
<comment type="caution">
    <text evidence="9">The sequence shown here is derived from an EMBL/GenBank/DDBJ whole genome shotgun (WGS) entry which is preliminary data.</text>
</comment>
<dbReference type="OrthoDB" id="6365952at2759"/>
<keyword evidence="5 7" id="KW-1015">Disulfide bond</keyword>
<dbReference type="AlphaFoldDB" id="A0A3R7MFJ1"/>
<dbReference type="GO" id="GO:0005576">
    <property type="term" value="C:extracellular region"/>
    <property type="evidence" value="ECO:0007669"/>
    <property type="project" value="UniProtKB-SubCell"/>
</dbReference>
<evidence type="ECO:0000256" key="6">
    <source>
        <dbReference type="ARBA" id="ARBA00023320"/>
    </source>
</evidence>
<keyword evidence="6" id="KW-0527">Neuropeptide</keyword>
<keyword evidence="4" id="KW-0372">Hormone</keyword>
<dbReference type="GO" id="GO:0007218">
    <property type="term" value="P:neuropeptide signaling pathway"/>
    <property type="evidence" value="ECO:0007669"/>
    <property type="project" value="UniProtKB-KW"/>
</dbReference>
<evidence type="ECO:0000256" key="2">
    <source>
        <dbReference type="ARBA" id="ARBA00005447"/>
    </source>
</evidence>
<evidence type="ECO:0000256" key="1">
    <source>
        <dbReference type="ARBA" id="ARBA00004613"/>
    </source>
</evidence>
<name>A0A3R7MFJ1_PENVA</name>
<feature type="disulfide bond" evidence="7">
    <location>
        <begin position="297"/>
        <end position="313"/>
    </location>
</feature>
<dbReference type="PANTHER" id="PTHR35981:SF2">
    <property type="entry name" value="ION TRANSPORT PEPTIDE, ISOFORM C"/>
    <property type="match status" value="1"/>
</dbReference>
<dbReference type="InterPro" id="IPR001166">
    <property type="entry name" value="Hyperglycemic"/>
</dbReference>